<keyword evidence="2" id="KW-1185">Reference proteome</keyword>
<evidence type="ECO:0000313" key="1">
    <source>
        <dbReference type="EMBL" id="PON33823.1"/>
    </source>
</evidence>
<name>A0A2P5ABA2_PARAD</name>
<organism evidence="1 2">
    <name type="scientific">Parasponia andersonii</name>
    <name type="common">Sponia andersonii</name>
    <dbReference type="NCBI Taxonomy" id="3476"/>
    <lineage>
        <taxon>Eukaryota</taxon>
        <taxon>Viridiplantae</taxon>
        <taxon>Streptophyta</taxon>
        <taxon>Embryophyta</taxon>
        <taxon>Tracheophyta</taxon>
        <taxon>Spermatophyta</taxon>
        <taxon>Magnoliopsida</taxon>
        <taxon>eudicotyledons</taxon>
        <taxon>Gunneridae</taxon>
        <taxon>Pentapetalae</taxon>
        <taxon>rosids</taxon>
        <taxon>fabids</taxon>
        <taxon>Rosales</taxon>
        <taxon>Cannabaceae</taxon>
        <taxon>Parasponia</taxon>
    </lineage>
</organism>
<accession>A0A2P5ABA2</accession>
<reference evidence="2" key="1">
    <citation type="submission" date="2016-06" db="EMBL/GenBank/DDBJ databases">
        <title>Parallel loss of symbiosis genes in relatives of nitrogen-fixing non-legume Parasponia.</title>
        <authorList>
            <person name="Van Velzen R."/>
            <person name="Holmer R."/>
            <person name="Bu F."/>
            <person name="Rutten L."/>
            <person name="Van Zeijl A."/>
            <person name="Liu W."/>
            <person name="Santuari L."/>
            <person name="Cao Q."/>
            <person name="Sharma T."/>
            <person name="Shen D."/>
            <person name="Roswanjaya Y."/>
            <person name="Wardhani T."/>
            <person name="Kalhor M.S."/>
            <person name="Jansen J."/>
            <person name="Van den Hoogen J."/>
            <person name="Gungor B."/>
            <person name="Hartog M."/>
            <person name="Hontelez J."/>
            <person name="Verver J."/>
            <person name="Yang W.-C."/>
            <person name="Schijlen E."/>
            <person name="Repin R."/>
            <person name="Schilthuizen M."/>
            <person name="Schranz E."/>
            <person name="Heidstra R."/>
            <person name="Miyata K."/>
            <person name="Fedorova E."/>
            <person name="Kohlen W."/>
            <person name="Bisseling T."/>
            <person name="Smit S."/>
            <person name="Geurts R."/>
        </authorList>
    </citation>
    <scope>NUCLEOTIDE SEQUENCE [LARGE SCALE GENOMIC DNA]</scope>
    <source>
        <strain evidence="2">cv. WU1-14</strain>
    </source>
</reference>
<evidence type="ECO:0000313" key="2">
    <source>
        <dbReference type="Proteomes" id="UP000237105"/>
    </source>
</evidence>
<proteinExistence type="predicted"/>
<feature type="non-terminal residue" evidence="1">
    <location>
        <position position="57"/>
    </location>
</feature>
<dbReference type="Proteomes" id="UP000237105">
    <property type="component" value="Unassembled WGS sequence"/>
</dbReference>
<sequence length="57" mass="6326">MTAEIVSNEQNLAVALFAIFRQSATPTRLRPMAASLLVDDTSIPSGGKHQWWQNENL</sequence>
<protein>
    <submittedName>
        <fullName evidence="1">Uncharacterized protein</fullName>
    </submittedName>
</protein>
<dbReference type="AlphaFoldDB" id="A0A2P5ABA2"/>
<comment type="caution">
    <text evidence="1">The sequence shown here is derived from an EMBL/GenBank/DDBJ whole genome shotgun (WGS) entry which is preliminary data.</text>
</comment>
<gene>
    <name evidence="1" type="ORF">PanWU01x14_349470</name>
</gene>
<dbReference type="EMBL" id="JXTB01000701">
    <property type="protein sequence ID" value="PON33823.1"/>
    <property type="molecule type" value="Genomic_DNA"/>
</dbReference>